<evidence type="ECO:0000256" key="1">
    <source>
        <dbReference type="ARBA" id="ARBA00002901"/>
    </source>
</evidence>
<dbReference type="NCBIfam" id="NF045515">
    <property type="entry name" value="Glp_gephyrin"/>
    <property type="match status" value="1"/>
</dbReference>
<dbReference type="GO" id="GO:0005829">
    <property type="term" value="C:cytosol"/>
    <property type="evidence" value="ECO:0007669"/>
    <property type="project" value="TreeGrafter"/>
</dbReference>
<protein>
    <recommendedName>
        <fullName evidence="6">Molybdopterin molybdenumtransferase</fullName>
        <ecNumber evidence="6">2.10.1.1</ecNumber>
    </recommendedName>
</protein>
<evidence type="ECO:0000256" key="2">
    <source>
        <dbReference type="ARBA" id="ARBA00005046"/>
    </source>
</evidence>
<dbReference type="PROSITE" id="PS01079">
    <property type="entry name" value="MOCF_BIOSYNTHESIS_2"/>
    <property type="match status" value="1"/>
</dbReference>
<dbReference type="Pfam" id="PF03454">
    <property type="entry name" value="MoeA_C"/>
    <property type="match status" value="1"/>
</dbReference>
<dbReference type="EC" id="2.10.1.1" evidence="6"/>
<keyword evidence="6" id="KW-0808">Transferase</keyword>
<dbReference type="Gene3D" id="2.40.340.10">
    <property type="entry name" value="MoeA, C-terminal, domain IV"/>
    <property type="match status" value="1"/>
</dbReference>
<dbReference type="Pfam" id="PF00994">
    <property type="entry name" value="MoCF_biosynth"/>
    <property type="match status" value="1"/>
</dbReference>
<dbReference type="PANTHER" id="PTHR10192">
    <property type="entry name" value="MOLYBDOPTERIN BIOSYNTHESIS PROTEIN"/>
    <property type="match status" value="1"/>
</dbReference>
<dbReference type="InterPro" id="IPR001453">
    <property type="entry name" value="MoaB/Mog_dom"/>
</dbReference>
<dbReference type="NCBIfam" id="TIGR00177">
    <property type="entry name" value="molyb_syn"/>
    <property type="match status" value="1"/>
</dbReference>
<evidence type="ECO:0000313" key="9">
    <source>
        <dbReference type="Proteomes" id="UP000294564"/>
    </source>
</evidence>
<keyword evidence="6" id="KW-0500">Molybdenum</keyword>
<comment type="catalytic activity">
    <reaction evidence="5">
        <text>adenylyl-molybdopterin + molybdate = Mo-molybdopterin + AMP + H(+)</text>
        <dbReference type="Rhea" id="RHEA:35047"/>
        <dbReference type="ChEBI" id="CHEBI:15378"/>
        <dbReference type="ChEBI" id="CHEBI:36264"/>
        <dbReference type="ChEBI" id="CHEBI:62727"/>
        <dbReference type="ChEBI" id="CHEBI:71302"/>
        <dbReference type="ChEBI" id="CHEBI:456215"/>
        <dbReference type="EC" id="2.10.1.1"/>
    </reaction>
</comment>
<evidence type="ECO:0000313" key="8">
    <source>
        <dbReference type="EMBL" id="TCP25890.1"/>
    </source>
</evidence>
<dbReference type="GO" id="GO:0061599">
    <property type="term" value="F:molybdopterin molybdotransferase activity"/>
    <property type="evidence" value="ECO:0007669"/>
    <property type="project" value="UniProtKB-UniRule"/>
</dbReference>
<keyword evidence="4 6" id="KW-0501">Molybdenum cofactor biosynthesis</keyword>
<organism evidence="8 9">
    <name type="scientific">Tenacibaculum skagerrakense</name>
    <dbReference type="NCBI Taxonomy" id="186571"/>
    <lineage>
        <taxon>Bacteria</taxon>
        <taxon>Pseudomonadati</taxon>
        <taxon>Bacteroidota</taxon>
        <taxon>Flavobacteriia</taxon>
        <taxon>Flavobacteriales</taxon>
        <taxon>Flavobacteriaceae</taxon>
        <taxon>Tenacibaculum</taxon>
    </lineage>
</organism>
<dbReference type="Gene3D" id="2.170.190.11">
    <property type="entry name" value="Molybdopterin biosynthesis moea protein, domain 3"/>
    <property type="match status" value="1"/>
</dbReference>
<dbReference type="GO" id="GO:0046872">
    <property type="term" value="F:metal ion binding"/>
    <property type="evidence" value="ECO:0007669"/>
    <property type="project" value="UniProtKB-UniRule"/>
</dbReference>
<dbReference type="SUPFAM" id="SSF53218">
    <property type="entry name" value="Molybdenum cofactor biosynthesis proteins"/>
    <property type="match status" value="1"/>
</dbReference>
<evidence type="ECO:0000256" key="4">
    <source>
        <dbReference type="ARBA" id="ARBA00023150"/>
    </source>
</evidence>
<reference evidence="8 9" key="1">
    <citation type="submission" date="2019-03" db="EMBL/GenBank/DDBJ databases">
        <title>Genomic Encyclopedia of Type Strains, Phase IV (KMG-IV): sequencing the most valuable type-strain genomes for metagenomic binning, comparative biology and taxonomic classification.</title>
        <authorList>
            <person name="Goeker M."/>
        </authorList>
    </citation>
    <scope>NUCLEOTIDE SEQUENCE [LARGE SCALE GENOMIC DNA]</scope>
    <source>
        <strain evidence="8 9">DSM 14836</strain>
    </source>
</reference>
<dbReference type="InterPro" id="IPR005111">
    <property type="entry name" value="MoeA_C_domain_IV"/>
</dbReference>
<feature type="domain" description="MoaB/Mog" evidence="7">
    <location>
        <begin position="171"/>
        <end position="309"/>
    </location>
</feature>
<gene>
    <name evidence="8" type="ORF">EV195_103252</name>
</gene>
<dbReference type="InterPro" id="IPR036688">
    <property type="entry name" value="MoeA_C_domain_IV_sf"/>
</dbReference>
<name>A0A4R2NV62_9FLAO</name>
<keyword evidence="9" id="KW-1185">Reference proteome</keyword>
<comment type="pathway">
    <text evidence="2 6">Cofactor biosynthesis; molybdopterin biosynthesis.</text>
</comment>
<dbReference type="InterPro" id="IPR036135">
    <property type="entry name" value="MoeA_linker/N_sf"/>
</dbReference>
<evidence type="ECO:0000259" key="7">
    <source>
        <dbReference type="SMART" id="SM00852"/>
    </source>
</evidence>
<dbReference type="PANTHER" id="PTHR10192:SF5">
    <property type="entry name" value="GEPHYRIN"/>
    <property type="match status" value="1"/>
</dbReference>
<evidence type="ECO:0000256" key="5">
    <source>
        <dbReference type="ARBA" id="ARBA00047317"/>
    </source>
</evidence>
<keyword evidence="6" id="KW-0479">Metal-binding</keyword>
<dbReference type="SMART" id="SM00852">
    <property type="entry name" value="MoCF_biosynth"/>
    <property type="match status" value="1"/>
</dbReference>
<dbReference type="RefSeq" id="WP_132794275.1">
    <property type="nucleotide sequence ID" value="NZ_SLXM01000003.1"/>
</dbReference>
<evidence type="ECO:0000256" key="6">
    <source>
        <dbReference type="RuleBase" id="RU365090"/>
    </source>
</evidence>
<evidence type="ECO:0000256" key="3">
    <source>
        <dbReference type="ARBA" id="ARBA00010763"/>
    </source>
</evidence>
<comment type="function">
    <text evidence="1 6">Catalyzes the insertion of molybdate into adenylated molybdopterin with the concomitant release of AMP.</text>
</comment>
<dbReference type="SUPFAM" id="SSF63882">
    <property type="entry name" value="MoeA N-terminal region -like"/>
    <property type="match status" value="1"/>
</dbReference>
<dbReference type="InterPro" id="IPR008284">
    <property type="entry name" value="MoCF_biosynth_CS"/>
</dbReference>
<dbReference type="SUPFAM" id="SSF63867">
    <property type="entry name" value="MoeA C-terminal domain-like"/>
    <property type="match status" value="1"/>
</dbReference>
<accession>A0A4R2NV62</accession>
<dbReference type="Pfam" id="PF03453">
    <property type="entry name" value="MoeA_N"/>
    <property type="match status" value="1"/>
</dbReference>
<dbReference type="Gene3D" id="3.40.980.10">
    <property type="entry name" value="MoaB/Mog-like domain"/>
    <property type="match status" value="1"/>
</dbReference>
<comment type="cofactor">
    <cofactor evidence="6">
        <name>Mg(2+)</name>
        <dbReference type="ChEBI" id="CHEBI:18420"/>
    </cofactor>
</comment>
<comment type="similarity">
    <text evidence="3 6">Belongs to the MoeA family.</text>
</comment>
<dbReference type="EMBL" id="SLXM01000003">
    <property type="protein sequence ID" value="TCP25890.1"/>
    <property type="molecule type" value="Genomic_DNA"/>
</dbReference>
<dbReference type="UniPathway" id="UPA00344"/>
<dbReference type="Gene3D" id="3.90.105.10">
    <property type="entry name" value="Molybdopterin biosynthesis moea protein, domain 2"/>
    <property type="match status" value="1"/>
</dbReference>
<comment type="caution">
    <text evidence="8">The sequence shown here is derived from an EMBL/GenBank/DDBJ whole genome shotgun (WGS) entry which is preliminary data.</text>
</comment>
<dbReference type="AlphaFoldDB" id="A0A4R2NV62"/>
<dbReference type="GO" id="GO:0006777">
    <property type="term" value="P:Mo-molybdopterin cofactor biosynthetic process"/>
    <property type="evidence" value="ECO:0007669"/>
    <property type="project" value="UniProtKB-UniRule"/>
</dbReference>
<dbReference type="InterPro" id="IPR036425">
    <property type="entry name" value="MoaB/Mog-like_dom_sf"/>
</dbReference>
<sequence length="390" mass="42545">MISVTKAIKLIENTSDKMPAKKKPIEKVLGAVLAEDIISPINMPPFKQSSMDGYAFIHSENTEFKIKGEVPAGSSENFEISVNKAIRIFTGSRIPNDADTVVMQEHTTRKGNQLIINKIPEKGANVRPIGNQIQKGEIALKKGTLLNEAAIGFLAGLGIPEVNVYKKPRVSILVTGNELQEVGNQLQEGQVYDSNSITLKLALKRLGINKVTTAKVKDTYKATYKAISKHLKKSDIILISGGISVGDYDFVQKALIDNDVNEIFYKVNQKPGKPLWFGSKENTKVFALPGNPASSLSCFYVYVLPLVRTSLGVENPYLPKSTAVATSDIKNIHGKTLFLKGNVENGEATLLDGQASSMLKSFAICNALLVVPDDVTLIKKGEIIEYIKLN</sequence>
<dbReference type="InterPro" id="IPR038987">
    <property type="entry name" value="MoeA-like"/>
</dbReference>
<proteinExistence type="inferred from homology"/>
<dbReference type="CDD" id="cd00887">
    <property type="entry name" value="MoeA"/>
    <property type="match status" value="1"/>
</dbReference>
<keyword evidence="6" id="KW-0460">Magnesium</keyword>
<dbReference type="Proteomes" id="UP000294564">
    <property type="component" value="Unassembled WGS sequence"/>
</dbReference>
<dbReference type="InterPro" id="IPR005110">
    <property type="entry name" value="MoeA_linker/N"/>
</dbReference>
<dbReference type="OrthoDB" id="9804758at2"/>